<sequence>MNSFFMVRFRHFHTSQQQHLKIVTLVKFFTFNLLFSGVHKQGELSFQEIWNFRQMCRKKTNLTTKKYGMCTENVL</sequence>
<comment type="caution">
    <text evidence="1">The sequence shown here is derived from an EMBL/GenBank/DDBJ whole genome shotgun (WGS) entry which is preliminary data.</text>
</comment>
<dbReference type="Proteomes" id="UP001249851">
    <property type="component" value="Unassembled WGS sequence"/>
</dbReference>
<dbReference type="AlphaFoldDB" id="A0AAD9VH28"/>
<evidence type="ECO:0000313" key="2">
    <source>
        <dbReference type="Proteomes" id="UP001249851"/>
    </source>
</evidence>
<reference evidence="1" key="2">
    <citation type="journal article" date="2023" name="Science">
        <title>Genomic signatures of disease resistance in endangered staghorn corals.</title>
        <authorList>
            <person name="Vollmer S.V."/>
            <person name="Selwyn J.D."/>
            <person name="Despard B.A."/>
            <person name="Roesel C.L."/>
        </authorList>
    </citation>
    <scope>NUCLEOTIDE SEQUENCE</scope>
    <source>
        <strain evidence="1">K2</strain>
    </source>
</reference>
<accession>A0AAD9VH28</accession>
<evidence type="ECO:0000313" key="1">
    <source>
        <dbReference type="EMBL" id="KAK2573680.1"/>
    </source>
</evidence>
<keyword evidence="2" id="KW-1185">Reference proteome</keyword>
<proteinExistence type="predicted"/>
<dbReference type="EMBL" id="JARQWQ010000002">
    <property type="protein sequence ID" value="KAK2573680.1"/>
    <property type="molecule type" value="Genomic_DNA"/>
</dbReference>
<protein>
    <submittedName>
        <fullName evidence="1">Uncharacterized protein</fullName>
    </submittedName>
</protein>
<organism evidence="1 2">
    <name type="scientific">Acropora cervicornis</name>
    <name type="common">Staghorn coral</name>
    <dbReference type="NCBI Taxonomy" id="6130"/>
    <lineage>
        <taxon>Eukaryota</taxon>
        <taxon>Metazoa</taxon>
        <taxon>Cnidaria</taxon>
        <taxon>Anthozoa</taxon>
        <taxon>Hexacorallia</taxon>
        <taxon>Scleractinia</taxon>
        <taxon>Astrocoeniina</taxon>
        <taxon>Acroporidae</taxon>
        <taxon>Acropora</taxon>
    </lineage>
</organism>
<reference evidence="1" key="1">
    <citation type="journal article" date="2023" name="G3 (Bethesda)">
        <title>Whole genome assembly and annotation of the endangered Caribbean coral Acropora cervicornis.</title>
        <authorList>
            <person name="Selwyn J.D."/>
            <person name="Vollmer S.V."/>
        </authorList>
    </citation>
    <scope>NUCLEOTIDE SEQUENCE</scope>
    <source>
        <strain evidence="1">K2</strain>
    </source>
</reference>
<gene>
    <name evidence="1" type="ORF">P5673_001363</name>
</gene>
<name>A0AAD9VH28_ACRCE</name>